<organism evidence="7 8">
    <name type="scientific">Clostridium aromativorans</name>
    <dbReference type="NCBI Taxonomy" id="2836848"/>
    <lineage>
        <taxon>Bacteria</taxon>
        <taxon>Bacillati</taxon>
        <taxon>Bacillota</taxon>
        <taxon>Clostridia</taxon>
        <taxon>Eubacteriales</taxon>
        <taxon>Clostridiaceae</taxon>
        <taxon>Clostridium</taxon>
    </lineage>
</organism>
<feature type="signal peptide" evidence="6">
    <location>
        <begin position="1"/>
        <end position="23"/>
    </location>
</feature>
<reference evidence="7" key="1">
    <citation type="submission" date="2021-11" db="EMBL/GenBank/DDBJ databases">
        <authorList>
            <person name="Qingchun L."/>
            <person name="Dong Z."/>
            <person name="Zongwei Q."/>
            <person name="Jia Z."/>
            <person name="Duotao L."/>
        </authorList>
    </citation>
    <scope>NUCLEOTIDE SEQUENCE</scope>
    <source>
        <strain evidence="7">WLY-B-L2</strain>
    </source>
</reference>
<dbReference type="Gene3D" id="1.20.1600.10">
    <property type="entry name" value="Outer membrane efflux proteins (OEP)"/>
    <property type="match status" value="2"/>
</dbReference>
<keyword evidence="6" id="KW-0732">Signal</keyword>
<keyword evidence="4" id="KW-0472">Membrane</keyword>
<dbReference type="PANTHER" id="PTHR30026">
    <property type="entry name" value="OUTER MEMBRANE PROTEIN TOLC"/>
    <property type="match status" value="1"/>
</dbReference>
<dbReference type="EMBL" id="JAJJPB010000028">
    <property type="protein sequence ID" value="MCC9296326.1"/>
    <property type="molecule type" value="Genomic_DNA"/>
</dbReference>
<sequence>MNKIKTFAAAVIIIFCTSTSVFAQGNTLDIDAAIDAAVKESYEVKSADISTQQAQNSYNQAVKNAANYGDQLDEGGDTLDSYTRLTLLQGIANPPAEAKFSIYKYSNMGKVAENQVKLSAYTQYTALMDFKDALDLEKQKFQSAKDQYNISQLKLKLGTASPADVKQAEADYYSENLNLNKVQRQYDLAVMKINQVLDRDIYTKYDVLLRDKITESPYIRSYDNYVSDALKNRAEILNAQENVNLKKFEYDIIKGVFHSKYDTMNQIGQYGVNQAQDALDIAEINIPVEINNLYSDLQNKSKMLDSKKDAFNLAQRNYNVARVKYNAGVMSKVDFDVQASNLKAAQNDLKSFQRDIWMAQLKLNLACGVGDDTSKLSN</sequence>
<evidence type="ECO:0000256" key="6">
    <source>
        <dbReference type="SAM" id="SignalP"/>
    </source>
</evidence>
<evidence type="ECO:0000256" key="1">
    <source>
        <dbReference type="ARBA" id="ARBA00004442"/>
    </source>
</evidence>
<name>A0ABS8N9J9_9CLOT</name>
<accession>A0ABS8N9J9</accession>
<protein>
    <submittedName>
        <fullName evidence="7">TolC family protein</fullName>
    </submittedName>
</protein>
<dbReference type="Proteomes" id="UP001165422">
    <property type="component" value="Unassembled WGS sequence"/>
</dbReference>
<dbReference type="InterPro" id="IPR051906">
    <property type="entry name" value="TolC-like"/>
</dbReference>
<evidence type="ECO:0000313" key="7">
    <source>
        <dbReference type="EMBL" id="MCC9296326.1"/>
    </source>
</evidence>
<dbReference type="SUPFAM" id="SSF56954">
    <property type="entry name" value="Outer membrane efflux proteins (OEP)"/>
    <property type="match status" value="1"/>
</dbReference>
<keyword evidence="8" id="KW-1185">Reference proteome</keyword>
<comment type="subcellular location">
    <subcellularLocation>
        <location evidence="1">Cell outer membrane</location>
    </subcellularLocation>
</comment>
<evidence type="ECO:0000256" key="5">
    <source>
        <dbReference type="ARBA" id="ARBA00023237"/>
    </source>
</evidence>
<dbReference type="RefSeq" id="WP_229981959.1">
    <property type="nucleotide sequence ID" value="NZ_JAJJPB010000028.1"/>
</dbReference>
<feature type="chain" id="PRO_5046190472" evidence="6">
    <location>
        <begin position="24"/>
        <end position="378"/>
    </location>
</feature>
<keyword evidence="2" id="KW-1134">Transmembrane beta strand</keyword>
<evidence type="ECO:0000256" key="3">
    <source>
        <dbReference type="ARBA" id="ARBA00022692"/>
    </source>
</evidence>
<evidence type="ECO:0000256" key="4">
    <source>
        <dbReference type="ARBA" id="ARBA00023136"/>
    </source>
</evidence>
<keyword evidence="3" id="KW-0812">Transmembrane</keyword>
<gene>
    <name evidence="7" type="ORF">LN736_15835</name>
</gene>
<evidence type="ECO:0000256" key="2">
    <source>
        <dbReference type="ARBA" id="ARBA00022452"/>
    </source>
</evidence>
<proteinExistence type="predicted"/>
<keyword evidence="5" id="KW-0998">Cell outer membrane</keyword>
<comment type="caution">
    <text evidence="7">The sequence shown here is derived from an EMBL/GenBank/DDBJ whole genome shotgun (WGS) entry which is preliminary data.</text>
</comment>
<dbReference type="PANTHER" id="PTHR30026:SF20">
    <property type="entry name" value="OUTER MEMBRANE PROTEIN TOLC"/>
    <property type="match status" value="1"/>
</dbReference>
<evidence type="ECO:0000313" key="8">
    <source>
        <dbReference type="Proteomes" id="UP001165422"/>
    </source>
</evidence>